<evidence type="ECO:0000313" key="1">
    <source>
        <dbReference type="EMBL" id="TGO08862.1"/>
    </source>
</evidence>
<proteinExistence type="predicted"/>
<reference evidence="1 2" key="1">
    <citation type="submission" date="2017-12" db="EMBL/GenBank/DDBJ databases">
        <title>Comparative genomics of Botrytis spp.</title>
        <authorList>
            <person name="Valero-Jimenez C.A."/>
            <person name="Tapia P."/>
            <person name="Veloso J."/>
            <person name="Silva-Moreno E."/>
            <person name="Staats M."/>
            <person name="Valdes J.H."/>
            <person name="Van Kan J.A.L."/>
        </authorList>
    </citation>
    <scope>NUCLEOTIDE SEQUENCE [LARGE SCALE GENOMIC DNA]</scope>
    <source>
        <strain evidence="1 2">Bt9001</strain>
    </source>
</reference>
<protein>
    <submittedName>
        <fullName evidence="1">Uncharacterized protein</fullName>
    </submittedName>
</protein>
<dbReference type="AlphaFoldDB" id="A0A4Z1EDQ7"/>
<name>A0A4Z1EDQ7_9HELO</name>
<sequence length="92" mass="10672">MNLIWGKYPVSSIQNPEARSQIRPASLNFDEGNYGCRKLWVSRTMDQGMNFEEWVVEIVSQNSRAPVDIPQIKAVRHYGRSKVLPFGRDIYE</sequence>
<organism evidence="1 2">
    <name type="scientific">Botrytis tulipae</name>
    <dbReference type="NCBI Taxonomy" id="87230"/>
    <lineage>
        <taxon>Eukaryota</taxon>
        <taxon>Fungi</taxon>
        <taxon>Dikarya</taxon>
        <taxon>Ascomycota</taxon>
        <taxon>Pezizomycotina</taxon>
        <taxon>Leotiomycetes</taxon>
        <taxon>Helotiales</taxon>
        <taxon>Sclerotiniaceae</taxon>
        <taxon>Botrytis</taxon>
    </lineage>
</organism>
<gene>
    <name evidence="1" type="ORF">BTUL_0188g00110</name>
</gene>
<dbReference type="EMBL" id="PQXH01000188">
    <property type="protein sequence ID" value="TGO08862.1"/>
    <property type="molecule type" value="Genomic_DNA"/>
</dbReference>
<accession>A0A4Z1EDQ7</accession>
<evidence type="ECO:0000313" key="2">
    <source>
        <dbReference type="Proteomes" id="UP000297777"/>
    </source>
</evidence>
<dbReference type="Proteomes" id="UP000297777">
    <property type="component" value="Unassembled WGS sequence"/>
</dbReference>
<keyword evidence="2" id="KW-1185">Reference proteome</keyword>
<comment type="caution">
    <text evidence="1">The sequence shown here is derived from an EMBL/GenBank/DDBJ whole genome shotgun (WGS) entry which is preliminary data.</text>
</comment>